<gene>
    <name evidence="6" type="ORF">GBG18_04560</name>
    <name evidence="5" type="ORF">GBG19_09535</name>
</gene>
<keyword evidence="7" id="KW-1185">Reference proteome</keyword>
<dbReference type="EMBL" id="WFKJ01000009">
    <property type="protein sequence ID" value="KAB7892031.1"/>
    <property type="molecule type" value="Genomic_DNA"/>
</dbReference>
<dbReference type="InterPro" id="IPR006597">
    <property type="entry name" value="Sel1-like"/>
</dbReference>
<evidence type="ECO:0000313" key="5">
    <source>
        <dbReference type="EMBL" id="KAB7888193.1"/>
    </source>
</evidence>
<dbReference type="RefSeq" id="WP_152188815.1">
    <property type="nucleotide sequence ID" value="NZ_WFKI01000009.1"/>
</dbReference>
<reference evidence="7 8" key="1">
    <citation type="submission" date="2019-10" db="EMBL/GenBank/DDBJ databases">
        <title>Poseidonibacter ostreae sp. nov., isolated from the gut of the Ostrea denselamellosa.</title>
        <authorList>
            <person name="Choi A."/>
        </authorList>
    </citation>
    <scope>NUCLEOTIDE SEQUENCE [LARGE SCALE GENOMIC DNA]</scope>
    <source>
        <strain evidence="5 8">SJOD-M-33</strain>
        <strain evidence="6 7">SJOD-M-5</strain>
    </source>
</reference>
<organism evidence="5 8">
    <name type="scientific">Poseidonibacter ostreae</name>
    <dbReference type="NCBI Taxonomy" id="2654171"/>
    <lineage>
        <taxon>Bacteria</taxon>
        <taxon>Pseudomonadati</taxon>
        <taxon>Campylobacterota</taxon>
        <taxon>Epsilonproteobacteria</taxon>
        <taxon>Campylobacterales</taxon>
        <taxon>Arcobacteraceae</taxon>
        <taxon>Poseidonibacter</taxon>
    </lineage>
</organism>
<evidence type="ECO:0000313" key="8">
    <source>
        <dbReference type="Proteomes" id="UP000472839"/>
    </source>
</evidence>
<dbReference type="Gene3D" id="1.25.40.10">
    <property type="entry name" value="Tetratricopeptide repeat domain"/>
    <property type="match status" value="1"/>
</dbReference>
<name>A0A6L4WS62_9BACT</name>
<dbReference type="EC" id="3.5.2.6" evidence="2"/>
<dbReference type="Proteomes" id="UP000472839">
    <property type="component" value="Unassembled WGS sequence"/>
</dbReference>
<comment type="catalytic activity">
    <reaction evidence="1">
        <text>a beta-lactam + H2O = a substituted beta-amino acid</text>
        <dbReference type="Rhea" id="RHEA:20401"/>
        <dbReference type="ChEBI" id="CHEBI:15377"/>
        <dbReference type="ChEBI" id="CHEBI:35627"/>
        <dbReference type="ChEBI" id="CHEBI:140347"/>
        <dbReference type="EC" id="3.5.2.6"/>
    </reaction>
</comment>
<dbReference type="PANTHER" id="PTHR11102">
    <property type="entry name" value="SEL-1-LIKE PROTEIN"/>
    <property type="match status" value="1"/>
</dbReference>
<evidence type="ECO:0000313" key="6">
    <source>
        <dbReference type="EMBL" id="KAB7892031.1"/>
    </source>
</evidence>
<comment type="caution">
    <text evidence="5">The sequence shown here is derived from an EMBL/GenBank/DDBJ whole genome shotgun (WGS) entry which is preliminary data.</text>
</comment>
<keyword evidence="4" id="KW-0046">Antibiotic resistance</keyword>
<keyword evidence="3" id="KW-1015">Disulfide bond</keyword>
<dbReference type="InterPro" id="IPR050767">
    <property type="entry name" value="Sel1_AlgK"/>
</dbReference>
<dbReference type="EMBL" id="WFKK01000026">
    <property type="protein sequence ID" value="KAB7888193.1"/>
    <property type="molecule type" value="Genomic_DNA"/>
</dbReference>
<protein>
    <recommendedName>
        <fullName evidence="2">beta-lactamase</fullName>
        <ecNumber evidence="2">3.5.2.6</ecNumber>
    </recommendedName>
</protein>
<dbReference type="InterPro" id="IPR011990">
    <property type="entry name" value="TPR-like_helical_dom_sf"/>
</dbReference>
<evidence type="ECO:0000256" key="4">
    <source>
        <dbReference type="ARBA" id="ARBA00023251"/>
    </source>
</evidence>
<dbReference type="PANTHER" id="PTHR11102:SF160">
    <property type="entry name" value="ERAD-ASSOCIATED E3 UBIQUITIN-PROTEIN LIGASE COMPONENT HRD3"/>
    <property type="match status" value="1"/>
</dbReference>
<proteinExistence type="predicted"/>
<sequence>MIKTILLTFIVVLTFNGCFFKDPVKFEKETLLQEANTCSKFEKLDSKLKCYEKIVDKNSVAQLRLGIYYAEKNEFPKALTLLEKAKENKNFYANLPLGYLYFKGDGVEKDLEKSFNYLKETANIDANAAYQLSRFYFEGIVIEKDINEGIRLMKSSANKGMKVAQSKLASIYKQGAFGVTKNEKEALIWFNKAKENKNDTTFDIYKL</sequence>
<evidence type="ECO:0000256" key="3">
    <source>
        <dbReference type="ARBA" id="ARBA00023157"/>
    </source>
</evidence>
<dbReference type="SUPFAM" id="SSF81901">
    <property type="entry name" value="HCP-like"/>
    <property type="match status" value="1"/>
</dbReference>
<evidence type="ECO:0000256" key="1">
    <source>
        <dbReference type="ARBA" id="ARBA00001526"/>
    </source>
</evidence>
<dbReference type="SMART" id="SM00671">
    <property type="entry name" value="SEL1"/>
    <property type="match status" value="4"/>
</dbReference>
<evidence type="ECO:0000313" key="7">
    <source>
        <dbReference type="Proteomes" id="UP000461010"/>
    </source>
</evidence>
<dbReference type="AlphaFoldDB" id="A0A6L4WS62"/>
<dbReference type="GO" id="GO:0046677">
    <property type="term" value="P:response to antibiotic"/>
    <property type="evidence" value="ECO:0007669"/>
    <property type="project" value="UniProtKB-KW"/>
</dbReference>
<dbReference type="GO" id="GO:0008800">
    <property type="term" value="F:beta-lactamase activity"/>
    <property type="evidence" value="ECO:0007669"/>
    <property type="project" value="UniProtKB-EC"/>
</dbReference>
<evidence type="ECO:0000256" key="2">
    <source>
        <dbReference type="ARBA" id="ARBA00012865"/>
    </source>
</evidence>
<dbReference type="Pfam" id="PF08238">
    <property type="entry name" value="Sel1"/>
    <property type="match status" value="4"/>
</dbReference>
<dbReference type="Proteomes" id="UP000461010">
    <property type="component" value="Unassembled WGS sequence"/>
</dbReference>
<accession>A0A6L4WS62</accession>